<name>A0A1H9EWK9_9PSEU</name>
<dbReference type="Gene3D" id="1.10.4080.10">
    <property type="entry name" value="ADP-ribosylation/Crystallin J1"/>
    <property type="match status" value="1"/>
</dbReference>
<evidence type="ECO:0000256" key="2">
    <source>
        <dbReference type="ARBA" id="ARBA00022801"/>
    </source>
</evidence>
<dbReference type="PANTHER" id="PTHR16222:SF24">
    <property type="entry name" value="ADP-RIBOSYLHYDROLASE ARH3"/>
    <property type="match status" value="1"/>
</dbReference>
<evidence type="ECO:0000313" key="5">
    <source>
        <dbReference type="Proteomes" id="UP000199503"/>
    </source>
</evidence>
<proteinExistence type="inferred from homology"/>
<organism evidence="4 5">
    <name type="scientific">Lentzea albida</name>
    <dbReference type="NCBI Taxonomy" id="65499"/>
    <lineage>
        <taxon>Bacteria</taxon>
        <taxon>Bacillati</taxon>
        <taxon>Actinomycetota</taxon>
        <taxon>Actinomycetes</taxon>
        <taxon>Pseudonocardiales</taxon>
        <taxon>Pseudonocardiaceae</taxon>
        <taxon>Lentzea</taxon>
    </lineage>
</organism>
<feature type="binding site" evidence="3">
    <location>
        <position position="282"/>
    </location>
    <ligand>
        <name>Mg(2+)</name>
        <dbReference type="ChEBI" id="CHEBI:18420"/>
        <label>1</label>
    </ligand>
</feature>
<keyword evidence="3" id="KW-0479">Metal-binding</keyword>
<evidence type="ECO:0000256" key="1">
    <source>
        <dbReference type="ARBA" id="ARBA00010702"/>
    </source>
</evidence>
<comment type="cofactor">
    <cofactor evidence="3">
        <name>Mg(2+)</name>
        <dbReference type="ChEBI" id="CHEBI:18420"/>
    </cofactor>
    <text evidence="3">Binds 2 magnesium ions per subunit.</text>
</comment>
<dbReference type="PANTHER" id="PTHR16222">
    <property type="entry name" value="ADP-RIBOSYLGLYCOHYDROLASE"/>
    <property type="match status" value="1"/>
</dbReference>
<dbReference type="InterPro" id="IPR050792">
    <property type="entry name" value="ADP-ribosylglycohydrolase"/>
</dbReference>
<dbReference type="AlphaFoldDB" id="A0A1H9EWK9"/>
<feature type="binding site" evidence="3">
    <location>
        <position position="62"/>
    </location>
    <ligand>
        <name>Mg(2+)</name>
        <dbReference type="ChEBI" id="CHEBI:18420"/>
        <label>1</label>
    </ligand>
</feature>
<keyword evidence="2 4" id="KW-0378">Hydrolase</keyword>
<gene>
    <name evidence="4" type="ORF">SAMN04488000_102450</name>
</gene>
<feature type="binding site" evidence="3">
    <location>
        <position position="63"/>
    </location>
    <ligand>
        <name>Mg(2+)</name>
        <dbReference type="ChEBI" id="CHEBI:18420"/>
        <label>1</label>
    </ligand>
</feature>
<dbReference type="InterPro" id="IPR036705">
    <property type="entry name" value="Ribosyl_crysJ1_sf"/>
</dbReference>
<feature type="binding site" evidence="3">
    <location>
        <position position="61"/>
    </location>
    <ligand>
        <name>Mg(2+)</name>
        <dbReference type="ChEBI" id="CHEBI:18420"/>
        <label>1</label>
    </ligand>
</feature>
<dbReference type="GO" id="GO:0046872">
    <property type="term" value="F:metal ion binding"/>
    <property type="evidence" value="ECO:0007669"/>
    <property type="project" value="UniProtKB-KW"/>
</dbReference>
<dbReference type="EMBL" id="FOFV01000002">
    <property type="protein sequence ID" value="SEQ30009.1"/>
    <property type="molecule type" value="Genomic_DNA"/>
</dbReference>
<comment type="similarity">
    <text evidence="1">Belongs to the ADP-ribosylglycohydrolase family.</text>
</comment>
<feature type="binding site" evidence="3">
    <location>
        <position position="283"/>
    </location>
    <ligand>
        <name>Mg(2+)</name>
        <dbReference type="ChEBI" id="CHEBI:18420"/>
        <label>1</label>
    </ligand>
</feature>
<keyword evidence="3" id="KW-0460">Magnesium</keyword>
<dbReference type="RefSeq" id="WP_089911762.1">
    <property type="nucleotide sequence ID" value="NZ_FOFV01000002.1"/>
</dbReference>
<evidence type="ECO:0000313" key="4">
    <source>
        <dbReference type="EMBL" id="SEQ30009.1"/>
    </source>
</evidence>
<keyword evidence="5" id="KW-1185">Reference proteome</keyword>
<dbReference type="OrthoDB" id="2822542at2"/>
<dbReference type="Proteomes" id="UP000199503">
    <property type="component" value="Unassembled WGS sequence"/>
</dbReference>
<protein>
    <submittedName>
        <fullName evidence="4">ADP-ribosylglycohydrolase</fullName>
    </submittedName>
</protein>
<reference evidence="5" key="1">
    <citation type="submission" date="2016-10" db="EMBL/GenBank/DDBJ databases">
        <authorList>
            <person name="Varghese N."/>
            <person name="Submissions S."/>
        </authorList>
    </citation>
    <scope>NUCLEOTIDE SEQUENCE [LARGE SCALE GENOMIC DNA]</scope>
    <source>
        <strain evidence="5">DSM 44437</strain>
    </source>
</reference>
<dbReference type="GO" id="GO:0016787">
    <property type="term" value="F:hydrolase activity"/>
    <property type="evidence" value="ECO:0007669"/>
    <property type="project" value="UniProtKB-KW"/>
</dbReference>
<evidence type="ECO:0000256" key="3">
    <source>
        <dbReference type="PIRSR" id="PIRSR605502-1"/>
    </source>
</evidence>
<accession>A0A1H9EWK9</accession>
<sequence>MDLHDRALAAFRGLALGDALGMPTQSMSRAEILADHGPITGLADAGPRQRIAAGMAAGSITDDTEQAVLLAELLVEGGGVVDPVVLARRLLAWEDRMRERGSLDLLGPSTKAALARLQDGVPAEEAGRTGATNGAAMRITPVGIAVDAADLTSFVDVVARTSAPTHNTGIGIAAAAAVGAAVSAGVGGASLPEAVEVAVAAADEGGRRGYWVAGGSIAARLRWALPHLASLGAADRETALIDVVGTSVAAQESVVAALALAALADDPWDALCQAASLGGDTDTIAAMAGAVLGATHGGSAWPAAAVATVEQVNDLDLAPLVSKLLDLRGRP</sequence>
<dbReference type="STRING" id="65499.SAMN04488000_102450"/>
<dbReference type="InterPro" id="IPR005502">
    <property type="entry name" value="Ribosyl_crysJ1"/>
</dbReference>
<dbReference type="Pfam" id="PF03747">
    <property type="entry name" value="ADP_ribosyl_GH"/>
    <property type="match status" value="1"/>
</dbReference>
<dbReference type="SUPFAM" id="SSF101478">
    <property type="entry name" value="ADP-ribosylglycohydrolase"/>
    <property type="match status" value="1"/>
</dbReference>
<feature type="binding site" evidence="3">
    <location>
        <position position="280"/>
    </location>
    <ligand>
        <name>Mg(2+)</name>
        <dbReference type="ChEBI" id="CHEBI:18420"/>
        <label>1</label>
    </ligand>
</feature>